<feature type="compositionally biased region" description="Low complexity" evidence="1">
    <location>
        <begin position="216"/>
        <end position="230"/>
    </location>
</feature>
<feature type="compositionally biased region" description="Low complexity" evidence="1">
    <location>
        <begin position="280"/>
        <end position="299"/>
    </location>
</feature>
<proteinExistence type="predicted"/>
<feature type="compositionally biased region" description="Polar residues" evidence="1">
    <location>
        <begin position="300"/>
        <end position="310"/>
    </location>
</feature>
<gene>
    <name evidence="2" type="ORF">Cvel_5684</name>
</gene>
<dbReference type="VEuPathDB" id="CryptoDB:Cvel_5684"/>
<organism evidence="2">
    <name type="scientific">Chromera velia CCMP2878</name>
    <dbReference type="NCBI Taxonomy" id="1169474"/>
    <lineage>
        <taxon>Eukaryota</taxon>
        <taxon>Sar</taxon>
        <taxon>Alveolata</taxon>
        <taxon>Colpodellida</taxon>
        <taxon>Chromeraceae</taxon>
        <taxon>Chromera</taxon>
    </lineage>
</organism>
<accession>A0A0G4H490</accession>
<evidence type="ECO:0000313" key="2">
    <source>
        <dbReference type="EMBL" id="CEM38576.1"/>
    </source>
</evidence>
<evidence type="ECO:0000256" key="1">
    <source>
        <dbReference type="SAM" id="MobiDB-lite"/>
    </source>
</evidence>
<reference evidence="2" key="1">
    <citation type="submission" date="2014-11" db="EMBL/GenBank/DDBJ databases">
        <authorList>
            <person name="Otto D Thomas"/>
            <person name="Naeem Raeece"/>
        </authorList>
    </citation>
    <scope>NUCLEOTIDE SEQUENCE</scope>
</reference>
<feature type="compositionally biased region" description="Pro residues" evidence="1">
    <location>
        <begin position="264"/>
        <end position="273"/>
    </location>
</feature>
<feature type="region of interest" description="Disordered" evidence="1">
    <location>
        <begin position="212"/>
        <end position="335"/>
    </location>
</feature>
<dbReference type="EMBL" id="CDMZ01001864">
    <property type="protein sequence ID" value="CEM38576.1"/>
    <property type="molecule type" value="Genomic_DNA"/>
</dbReference>
<name>A0A0G4H490_9ALVE</name>
<sequence>MNTIVDRDDFSTDEDSLAARLLEKDAADMQGVIAIFDSRPFAGRNKKHHIEGEARSESGPRSLKGVCERFREKHKRDPASVFVTEDIEVLAFQNENGKPEIRASFQTSTKKKSSAKGGVEALSRNPSVGRVRRFIGLWFCEGSVSVQRCRGKAVFSLFDPNRGLNCAPRWFLFLEPCDHLNMISAETAGTGGVSLPSPTRDSNFHHSTEGQAVNWSSMDLPSSSSSVSSDTHSEDAAMEEPQENAEPPLPPELLLRHQEEEQPPLHPLVPPSPAATGLDSSEGTITPSTESSPPLLPFTRTTFSSRNSNLLIAGASDNNRTRLLPPPPPPRPLPVPPLPNEFSLGFESRREQKVHLPERGCWEEGRKAGREEIRYHPGPLFTHDVPHHPGCRFCGVLGAECVCPPDTSCPVGDMPVNPMESGRTESASVGPTLLLLQDGAAAPLAEGADEIFQGDLGTSLGVLEGRDDSEGAHLHHGSLHHQNFEEDNDQSFCLHPLAYSHQGPVTGWTEEGEQELRETDA</sequence>
<dbReference type="AlphaFoldDB" id="A0A0G4H490"/>
<feature type="compositionally biased region" description="Pro residues" evidence="1">
    <location>
        <begin position="324"/>
        <end position="335"/>
    </location>
</feature>
<protein>
    <submittedName>
        <fullName evidence="2">Uncharacterized protein</fullName>
    </submittedName>
</protein>